<keyword evidence="3" id="KW-1185">Reference proteome</keyword>
<accession>A0A8T3CBT8</accession>
<dbReference type="AlphaFoldDB" id="A0A8T3CBT8"/>
<dbReference type="EMBL" id="JAGYWB010000001">
    <property type="protein sequence ID" value="KAI0531146.1"/>
    <property type="molecule type" value="Genomic_DNA"/>
</dbReference>
<feature type="region of interest" description="Disordered" evidence="1">
    <location>
        <begin position="1"/>
        <end position="50"/>
    </location>
</feature>
<reference evidence="2" key="1">
    <citation type="journal article" date="2022" name="Front. Genet.">
        <title>Chromosome-Scale Assembly of the Dendrobium nobile Genome Provides Insights Into the Molecular Mechanism of the Biosynthesis of the Medicinal Active Ingredient of Dendrobium.</title>
        <authorList>
            <person name="Xu Q."/>
            <person name="Niu S.-C."/>
            <person name="Li K.-L."/>
            <person name="Zheng P.-J."/>
            <person name="Zhang X.-J."/>
            <person name="Jia Y."/>
            <person name="Liu Y."/>
            <person name="Niu Y.-X."/>
            <person name="Yu L.-H."/>
            <person name="Chen D.-F."/>
            <person name="Zhang G.-Q."/>
        </authorList>
    </citation>
    <scope>NUCLEOTIDE SEQUENCE</scope>
    <source>
        <tissue evidence="2">Leaf</tissue>
    </source>
</reference>
<evidence type="ECO:0000313" key="2">
    <source>
        <dbReference type="EMBL" id="KAI0531146.1"/>
    </source>
</evidence>
<organism evidence="2 3">
    <name type="scientific">Dendrobium nobile</name>
    <name type="common">Orchid</name>
    <dbReference type="NCBI Taxonomy" id="94219"/>
    <lineage>
        <taxon>Eukaryota</taxon>
        <taxon>Viridiplantae</taxon>
        <taxon>Streptophyta</taxon>
        <taxon>Embryophyta</taxon>
        <taxon>Tracheophyta</taxon>
        <taxon>Spermatophyta</taxon>
        <taxon>Magnoliopsida</taxon>
        <taxon>Liliopsida</taxon>
        <taxon>Asparagales</taxon>
        <taxon>Orchidaceae</taxon>
        <taxon>Epidendroideae</taxon>
        <taxon>Malaxideae</taxon>
        <taxon>Dendrobiinae</taxon>
        <taxon>Dendrobium</taxon>
    </lineage>
</organism>
<dbReference type="Proteomes" id="UP000829196">
    <property type="component" value="Unassembled WGS sequence"/>
</dbReference>
<evidence type="ECO:0000313" key="3">
    <source>
        <dbReference type="Proteomes" id="UP000829196"/>
    </source>
</evidence>
<comment type="caution">
    <text evidence="2">The sequence shown here is derived from an EMBL/GenBank/DDBJ whole genome shotgun (WGS) entry which is preliminary data.</text>
</comment>
<evidence type="ECO:0000256" key="1">
    <source>
        <dbReference type="SAM" id="MobiDB-lite"/>
    </source>
</evidence>
<protein>
    <submittedName>
        <fullName evidence="2">Uncharacterized protein</fullName>
    </submittedName>
</protein>
<gene>
    <name evidence="2" type="ORF">KFK09_000698</name>
</gene>
<sequence>MVEAEPDGGVGAHGTERGVEVLSGDEADFEVEPSKLNVNGGEGEEINYDD</sequence>
<proteinExistence type="predicted"/>
<name>A0A8T3CBT8_DENNO</name>